<organism evidence="10 11">
    <name type="scientific">Oopsacas minuta</name>
    <dbReference type="NCBI Taxonomy" id="111878"/>
    <lineage>
        <taxon>Eukaryota</taxon>
        <taxon>Metazoa</taxon>
        <taxon>Porifera</taxon>
        <taxon>Hexactinellida</taxon>
        <taxon>Hexasterophora</taxon>
        <taxon>Lyssacinosida</taxon>
        <taxon>Leucopsacidae</taxon>
        <taxon>Oopsacas</taxon>
    </lineage>
</organism>
<dbReference type="SUPFAM" id="SSF54197">
    <property type="entry name" value="HIT-like"/>
    <property type="match status" value="1"/>
</dbReference>
<evidence type="ECO:0000256" key="8">
    <source>
        <dbReference type="PROSITE-ProRule" id="PRU00464"/>
    </source>
</evidence>
<dbReference type="PANTHER" id="PTHR12486:SF4">
    <property type="entry name" value="APRATAXIN"/>
    <property type="match status" value="1"/>
</dbReference>
<keyword evidence="5" id="KW-0238">DNA-binding</keyword>
<dbReference type="GO" id="GO:0030983">
    <property type="term" value="F:mismatched DNA binding"/>
    <property type="evidence" value="ECO:0007669"/>
    <property type="project" value="TreeGrafter"/>
</dbReference>
<dbReference type="GO" id="GO:0003725">
    <property type="term" value="F:double-stranded RNA binding"/>
    <property type="evidence" value="ECO:0007669"/>
    <property type="project" value="TreeGrafter"/>
</dbReference>
<keyword evidence="11" id="KW-1185">Reference proteome</keyword>
<dbReference type="InterPro" id="IPR011146">
    <property type="entry name" value="HIT-like"/>
</dbReference>
<evidence type="ECO:0000259" key="9">
    <source>
        <dbReference type="PROSITE" id="PS51084"/>
    </source>
</evidence>
<dbReference type="Pfam" id="PF16278">
    <property type="entry name" value="zf-C2HE"/>
    <property type="match status" value="1"/>
</dbReference>
<accession>A0AAV7JMT8</accession>
<dbReference type="GO" id="GO:0046872">
    <property type="term" value="F:metal ion binding"/>
    <property type="evidence" value="ECO:0007669"/>
    <property type="project" value="UniProtKB-KW"/>
</dbReference>
<dbReference type="GO" id="GO:0000012">
    <property type="term" value="P:single strand break repair"/>
    <property type="evidence" value="ECO:0007669"/>
    <property type="project" value="TreeGrafter"/>
</dbReference>
<dbReference type="GO" id="GO:0033699">
    <property type="term" value="F:DNA 5'-adenosine monophosphate hydrolase activity"/>
    <property type="evidence" value="ECO:0007669"/>
    <property type="project" value="TreeGrafter"/>
</dbReference>
<evidence type="ECO:0000313" key="11">
    <source>
        <dbReference type="Proteomes" id="UP001165289"/>
    </source>
</evidence>
<proteinExistence type="predicted"/>
<dbReference type="GO" id="GO:1990165">
    <property type="term" value="F:single-strand break-containing DNA binding"/>
    <property type="evidence" value="ECO:0007669"/>
    <property type="project" value="TreeGrafter"/>
</dbReference>
<evidence type="ECO:0000256" key="5">
    <source>
        <dbReference type="ARBA" id="ARBA00023125"/>
    </source>
</evidence>
<dbReference type="InterPro" id="IPR032566">
    <property type="entry name" value="Znf-C2HE"/>
</dbReference>
<dbReference type="EMBL" id="JAKMXF010000313">
    <property type="protein sequence ID" value="KAI6650233.1"/>
    <property type="molecule type" value="Genomic_DNA"/>
</dbReference>
<evidence type="ECO:0000256" key="7">
    <source>
        <dbReference type="ARBA" id="ARBA00023242"/>
    </source>
</evidence>
<keyword evidence="3" id="KW-0227">DNA damage</keyword>
<gene>
    <name evidence="10" type="ORF">LOD99_6150</name>
</gene>
<dbReference type="GO" id="GO:0003697">
    <property type="term" value="F:single-stranded DNA binding"/>
    <property type="evidence" value="ECO:0007669"/>
    <property type="project" value="TreeGrafter"/>
</dbReference>
<evidence type="ECO:0000256" key="6">
    <source>
        <dbReference type="ARBA" id="ARBA00023204"/>
    </source>
</evidence>
<dbReference type="GO" id="GO:0005634">
    <property type="term" value="C:nucleus"/>
    <property type="evidence" value="ECO:0007669"/>
    <property type="project" value="UniProtKB-SubCell"/>
</dbReference>
<evidence type="ECO:0000313" key="10">
    <source>
        <dbReference type="EMBL" id="KAI6650233.1"/>
    </source>
</evidence>
<feature type="domain" description="HIT" evidence="9">
    <location>
        <begin position="8"/>
        <end position="115"/>
    </location>
</feature>
<sequence>MASKSHWSTSLLTDMFKPENILKQDDHVVIIRDKYPKSKHHYLTLPKETINSITDLNTSHIGLLKHMALFADKFIQSLLSVDCQGVKYKMGFHAIPSVPQLHMHVISTDFQGAGLKTKKHWNSFNTEYFVSNEEILKQLESKGKVHFDKFKFSDLLHTPLKCHLCHKVASNMPQLKEHISKCNIK</sequence>
<name>A0AAV7JMT8_9METZ</name>
<comment type="caution">
    <text evidence="10">The sequence shown here is derived from an EMBL/GenBank/DDBJ whole genome shotgun (WGS) entry which is preliminary data.</text>
</comment>
<dbReference type="AlphaFoldDB" id="A0AAV7JMT8"/>
<evidence type="ECO:0000256" key="2">
    <source>
        <dbReference type="ARBA" id="ARBA00022723"/>
    </source>
</evidence>
<dbReference type="Proteomes" id="UP001165289">
    <property type="component" value="Unassembled WGS sequence"/>
</dbReference>
<dbReference type="PANTHER" id="PTHR12486">
    <property type="entry name" value="APRATAXIN-RELATED"/>
    <property type="match status" value="1"/>
</dbReference>
<comment type="subcellular location">
    <subcellularLocation>
        <location evidence="1">Nucleus</location>
    </subcellularLocation>
</comment>
<dbReference type="PROSITE" id="PS51084">
    <property type="entry name" value="HIT_2"/>
    <property type="match status" value="1"/>
</dbReference>
<evidence type="ECO:0000256" key="1">
    <source>
        <dbReference type="ARBA" id="ARBA00004123"/>
    </source>
</evidence>
<evidence type="ECO:0000256" key="4">
    <source>
        <dbReference type="ARBA" id="ARBA00022833"/>
    </source>
</evidence>
<dbReference type="Gene3D" id="3.30.428.10">
    <property type="entry name" value="HIT-like"/>
    <property type="match status" value="1"/>
</dbReference>
<dbReference type="FunFam" id="3.30.428.10:FF:000004">
    <property type="entry name" value="aprataxin isoform X2"/>
    <property type="match status" value="1"/>
</dbReference>
<keyword evidence="4" id="KW-0862">Zinc</keyword>
<keyword evidence="7" id="KW-0539">Nucleus</keyword>
<reference evidence="10 11" key="1">
    <citation type="journal article" date="2023" name="BMC Biol.">
        <title>The compact genome of the sponge Oopsacas minuta (Hexactinellida) is lacking key metazoan core genes.</title>
        <authorList>
            <person name="Santini S."/>
            <person name="Schenkelaars Q."/>
            <person name="Jourda C."/>
            <person name="Duchesne M."/>
            <person name="Belahbib H."/>
            <person name="Rocher C."/>
            <person name="Selva M."/>
            <person name="Riesgo A."/>
            <person name="Vervoort M."/>
            <person name="Leys S.P."/>
            <person name="Kodjabachian L."/>
            <person name="Le Bivic A."/>
            <person name="Borchiellini C."/>
            <person name="Claverie J.M."/>
            <person name="Renard E."/>
        </authorList>
    </citation>
    <scope>NUCLEOTIDE SEQUENCE [LARGE SCALE GENOMIC DNA]</scope>
    <source>
        <strain evidence="10">SPO-2</strain>
    </source>
</reference>
<keyword evidence="2" id="KW-0479">Metal-binding</keyword>
<dbReference type="Pfam" id="PF11969">
    <property type="entry name" value="DcpS_C"/>
    <property type="match status" value="1"/>
</dbReference>
<evidence type="ECO:0000256" key="3">
    <source>
        <dbReference type="ARBA" id="ARBA00022763"/>
    </source>
</evidence>
<keyword evidence="6" id="KW-0234">DNA repair</keyword>
<comment type="caution">
    <text evidence="8">Lacks conserved residue(s) required for the propagation of feature annotation.</text>
</comment>
<dbReference type="InterPro" id="IPR036265">
    <property type="entry name" value="HIT-like_sf"/>
</dbReference>
<protein>
    <submittedName>
        <fullName evidence="10">Aprataxin isoform X2</fullName>
    </submittedName>
</protein>